<evidence type="ECO:0000313" key="8">
    <source>
        <dbReference type="EMBL" id="GGM99424.1"/>
    </source>
</evidence>
<keyword evidence="9" id="KW-1185">Reference proteome</keyword>
<evidence type="ECO:0000256" key="1">
    <source>
        <dbReference type="ARBA" id="ARBA00004651"/>
    </source>
</evidence>
<dbReference type="SUPFAM" id="SSF103473">
    <property type="entry name" value="MFS general substrate transporter"/>
    <property type="match status" value="1"/>
</dbReference>
<dbReference type="PANTHER" id="PTHR23513">
    <property type="entry name" value="INTEGRAL MEMBRANE EFFLUX PROTEIN-RELATED"/>
    <property type="match status" value="1"/>
</dbReference>
<feature type="transmembrane region" description="Helical" evidence="6">
    <location>
        <begin position="265"/>
        <end position="284"/>
    </location>
</feature>
<evidence type="ECO:0000259" key="7">
    <source>
        <dbReference type="PROSITE" id="PS50850"/>
    </source>
</evidence>
<dbReference type="InterPro" id="IPR001958">
    <property type="entry name" value="Tet-R_TetA/multi-R_MdtG-like"/>
</dbReference>
<feature type="transmembrane region" description="Helical" evidence="6">
    <location>
        <begin position="383"/>
        <end position="403"/>
    </location>
</feature>
<proteinExistence type="predicted"/>
<reference evidence="9" key="1">
    <citation type="journal article" date="2019" name="Int. J. Syst. Evol. Microbiol.">
        <title>The Global Catalogue of Microorganisms (GCM) 10K type strain sequencing project: providing services to taxonomists for standard genome sequencing and annotation.</title>
        <authorList>
            <consortium name="The Broad Institute Genomics Platform"/>
            <consortium name="The Broad Institute Genome Sequencing Center for Infectious Disease"/>
            <person name="Wu L."/>
            <person name="Ma J."/>
        </authorList>
    </citation>
    <scope>NUCLEOTIDE SEQUENCE [LARGE SCALE GENOMIC DNA]</scope>
    <source>
        <strain evidence="9">JCM 1365</strain>
    </source>
</reference>
<dbReference type="InterPro" id="IPR011701">
    <property type="entry name" value="MFS"/>
</dbReference>
<dbReference type="Proteomes" id="UP000623461">
    <property type="component" value="Unassembled WGS sequence"/>
</dbReference>
<comment type="caution">
    <text evidence="8">The sequence shown here is derived from an EMBL/GenBank/DDBJ whole genome shotgun (WGS) entry which is preliminary data.</text>
</comment>
<comment type="subcellular location">
    <subcellularLocation>
        <location evidence="1">Cell membrane</location>
        <topology evidence="1">Multi-pass membrane protein</topology>
    </subcellularLocation>
</comment>
<accession>A0ABQ2I667</accession>
<sequence>MTEAMEDQQSVDASPGRGLNRLLASTGVSIAGQGMVLAAVPLLAARLTSDPLQVSLTVAATYAAWLVVGLPAGALVDRWPRRITMVVADLARALIVGALAVAVLTEAAQLWVLVACVFFLGVAGCFFDPAAQSALPLVVGRDQRRLATANGQIWSLDLLGRSLIGPPLGAALFALGASIPFFGNSLAFLISAALLVGLGRMAPPVRTGAHPPVFRSVREGLGYLVRHGELRRLTIGMATFNFIYNVAFSTLVLFARDRLHVPEGWFGALLATSAVGGLVAGYLVPKSRRHFTARAIYAAGLLAQGLGWLLLFVAPNGWIAGVALALVGAASMTVTVLGGTARQRLTPDALMGRVSATTRVAGIGMAALGAICGGLIANGTSLAWPILSASAIAGFGSLLMLVMRRSAPPEIQRKASNGLR</sequence>
<feature type="transmembrane region" description="Helical" evidence="6">
    <location>
        <begin position="22"/>
        <end position="44"/>
    </location>
</feature>
<dbReference type="InterPro" id="IPR036259">
    <property type="entry name" value="MFS_trans_sf"/>
</dbReference>
<name>A0ABQ2I667_9MICO</name>
<keyword evidence="2" id="KW-1003">Cell membrane</keyword>
<dbReference type="Pfam" id="PF07690">
    <property type="entry name" value="MFS_1"/>
    <property type="match status" value="1"/>
</dbReference>
<protein>
    <submittedName>
        <fullName evidence="8">MFS transporter</fullName>
    </submittedName>
</protein>
<feature type="transmembrane region" description="Helical" evidence="6">
    <location>
        <begin position="319"/>
        <end position="339"/>
    </location>
</feature>
<gene>
    <name evidence="8" type="ORF">GCM10009721_28070</name>
</gene>
<evidence type="ECO:0000256" key="5">
    <source>
        <dbReference type="ARBA" id="ARBA00023136"/>
    </source>
</evidence>
<feature type="transmembrane region" description="Helical" evidence="6">
    <location>
        <begin position="181"/>
        <end position="198"/>
    </location>
</feature>
<evidence type="ECO:0000256" key="6">
    <source>
        <dbReference type="SAM" id="Phobius"/>
    </source>
</evidence>
<dbReference type="PANTHER" id="PTHR23513:SF6">
    <property type="entry name" value="MAJOR FACILITATOR SUPERFAMILY ASSOCIATED DOMAIN-CONTAINING PROTEIN"/>
    <property type="match status" value="1"/>
</dbReference>
<evidence type="ECO:0000256" key="4">
    <source>
        <dbReference type="ARBA" id="ARBA00022989"/>
    </source>
</evidence>
<evidence type="ECO:0000256" key="2">
    <source>
        <dbReference type="ARBA" id="ARBA00022475"/>
    </source>
</evidence>
<dbReference type="PRINTS" id="PR01035">
    <property type="entry name" value="TCRTETA"/>
</dbReference>
<evidence type="ECO:0000256" key="3">
    <source>
        <dbReference type="ARBA" id="ARBA00022692"/>
    </source>
</evidence>
<keyword evidence="4 6" id="KW-1133">Transmembrane helix</keyword>
<feature type="domain" description="Major facilitator superfamily (MFS) profile" evidence="7">
    <location>
        <begin position="13"/>
        <end position="406"/>
    </location>
</feature>
<feature type="transmembrane region" description="Helical" evidence="6">
    <location>
        <begin position="56"/>
        <end position="76"/>
    </location>
</feature>
<feature type="transmembrane region" description="Helical" evidence="6">
    <location>
        <begin position="233"/>
        <end position="253"/>
    </location>
</feature>
<feature type="transmembrane region" description="Helical" evidence="6">
    <location>
        <begin position="296"/>
        <end position="313"/>
    </location>
</feature>
<dbReference type="RefSeq" id="WP_030199423.1">
    <property type="nucleotide sequence ID" value="NZ_BMNZ01000005.1"/>
</dbReference>
<keyword evidence="3 6" id="KW-0812">Transmembrane</keyword>
<evidence type="ECO:0000313" key="9">
    <source>
        <dbReference type="Proteomes" id="UP000623461"/>
    </source>
</evidence>
<dbReference type="Gene3D" id="1.20.1250.20">
    <property type="entry name" value="MFS general substrate transporter like domains"/>
    <property type="match status" value="1"/>
</dbReference>
<dbReference type="InterPro" id="IPR020846">
    <property type="entry name" value="MFS_dom"/>
</dbReference>
<dbReference type="EMBL" id="BMNZ01000005">
    <property type="protein sequence ID" value="GGM99424.1"/>
    <property type="molecule type" value="Genomic_DNA"/>
</dbReference>
<dbReference type="PROSITE" id="PS50850">
    <property type="entry name" value="MFS"/>
    <property type="match status" value="1"/>
</dbReference>
<organism evidence="8 9">
    <name type="scientific">Terrabacter tumescens</name>
    <dbReference type="NCBI Taxonomy" id="60443"/>
    <lineage>
        <taxon>Bacteria</taxon>
        <taxon>Bacillati</taxon>
        <taxon>Actinomycetota</taxon>
        <taxon>Actinomycetes</taxon>
        <taxon>Micrococcales</taxon>
        <taxon>Intrasporangiaceae</taxon>
        <taxon>Terrabacter</taxon>
    </lineage>
</organism>
<dbReference type="CDD" id="cd06173">
    <property type="entry name" value="MFS_MefA_like"/>
    <property type="match status" value="1"/>
</dbReference>
<feature type="transmembrane region" description="Helical" evidence="6">
    <location>
        <begin position="110"/>
        <end position="138"/>
    </location>
</feature>
<keyword evidence="5 6" id="KW-0472">Membrane</keyword>
<feature type="transmembrane region" description="Helical" evidence="6">
    <location>
        <begin position="360"/>
        <end position="377"/>
    </location>
</feature>